<dbReference type="STRING" id="69279.BG36_03780"/>
<feature type="domain" description="YMGG-like Gly-zipper" evidence="1">
    <location>
        <begin position="28"/>
        <end position="70"/>
    </location>
</feature>
<dbReference type="AlphaFoldDB" id="A0A011VJK7"/>
<dbReference type="OrthoDB" id="8093945at2"/>
<dbReference type="HOGENOM" id="CLU_158447_0_1_5"/>
<sequence>MNVFRFAAMGAVALTIGLAGCSQTPQQQRATTGAALGGAGGALVGQAIGRDTKSTLIGAGAGALLGAVVATSGGPQPGDQQMCRYRAPDGRIYVAECDERYYRGQY</sequence>
<protein>
    <recommendedName>
        <fullName evidence="1">YMGG-like Gly-zipper domain-containing protein</fullName>
    </recommendedName>
</protein>
<dbReference type="PATRIC" id="fig|69279.3.peg.2153"/>
<dbReference type="Pfam" id="PF13441">
    <property type="entry name" value="Gly-zipper_YMGG"/>
    <property type="match status" value="1"/>
</dbReference>
<reference evidence="3 5" key="2">
    <citation type="submission" date="2019-03" db="EMBL/GenBank/DDBJ databases">
        <title>Genomic Encyclopedia of Type Strains, Phase IV (KMG-IV): sequencing the most valuable type-strain genomes for metagenomic binning, comparative biology and taxonomic classification.</title>
        <authorList>
            <person name="Goeker M."/>
        </authorList>
    </citation>
    <scope>NUCLEOTIDE SEQUENCE [LARGE SCALE GENOMIC DNA]</scope>
    <source>
        <strain evidence="3 5">DSM 11603</strain>
    </source>
</reference>
<organism evidence="2 4">
    <name type="scientific">Aquamicrobium defluvii</name>
    <dbReference type="NCBI Taxonomy" id="69279"/>
    <lineage>
        <taxon>Bacteria</taxon>
        <taxon>Pseudomonadati</taxon>
        <taxon>Pseudomonadota</taxon>
        <taxon>Alphaproteobacteria</taxon>
        <taxon>Hyphomicrobiales</taxon>
        <taxon>Phyllobacteriaceae</taxon>
        <taxon>Aquamicrobium</taxon>
    </lineage>
</organism>
<comment type="caution">
    <text evidence="2">The sequence shown here is derived from an EMBL/GenBank/DDBJ whole genome shotgun (WGS) entry which is preliminary data.</text>
</comment>
<dbReference type="InterPro" id="IPR027367">
    <property type="entry name" value="Gly-zipper_YMGG"/>
</dbReference>
<gene>
    <name evidence="2" type="ORF">BG36_03780</name>
    <name evidence="3" type="ORF">DES43_10282</name>
</gene>
<evidence type="ECO:0000313" key="4">
    <source>
        <dbReference type="Proteomes" id="UP000019849"/>
    </source>
</evidence>
<keyword evidence="5" id="KW-1185">Reference proteome</keyword>
<name>A0A011VJK7_9HYPH</name>
<evidence type="ECO:0000313" key="2">
    <source>
        <dbReference type="EMBL" id="EXL08650.1"/>
    </source>
</evidence>
<accession>A0A011VJK7</accession>
<dbReference type="RefSeq" id="WP_035026362.1">
    <property type="nucleotide sequence ID" value="NZ_KK073886.1"/>
</dbReference>
<dbReference type="PROSITE" id="PS51257">
    <property type="entry name" value="PROKAR_LIPOPROTEIN"/>
    <property type="match status" value="1"/>
</dbReference>
<dbReference type="eggNOG" id="ENOG50335P7">
    <property type="taxonomic scope" value="Bacteria"/>
</dbReference>
<evidence type="ECO:0000313" key="5">
    <source>
        <dbReference type="Proteomes" id="UP000294958"/>
    </source>
</evidence>
<dbReference type="Proteomes" id="UP000019849">
    <property type="component" value="Unassembled WGS sequence"/>
</dbReference>
<reference evidence="2 4" key="1">
    <citation type="submission" date="2014-02" db="EMBL/GenBank/DDBJ databases">
        <title>Aquamicrobium defluvii Genome sequencing.</title>
        <authorList>
            <person name="Wang X."/>
        </authorList>
    </citation>
    <scope>NUCLEOTIDE SEQUENCE [LARGE SCALE GENOMIC DNA]</scope>
    <source>
        <strain evidence="2 4">W13Z1</strain>
    </source>
</reference>
<dbReference type="EMBL" id="SNZF01000002">
    <property type="protein sequence ID" value="TDR37537.1"/>
    <property type="molecule type" value="Genomic_DNA"/>
</dbReference>
<proteinExistence type="predicted"/>
<dbReference type="EMBL" id="JENY01000012">
    <property type="protein sequence ID" value="EXL08650.1"/>
    <property type="molecule type" value="Genomic_DNA"/>
</dbReference>
<dbReference type="Proteomes" id="UP000294958">
    <property type="component" value="Unassembled WGS sequence"/>
</dbReference>
<evidence type="ECO:0000259" key="1">
    <source>
        <dbReference type="Pfam" id="PF13441"/>
    </source>
</evidence>
<evidence type="ECO:0000313" key="3">
    <source>
        <dbReference type="EMBL" id="TDR37537.1"/>
    </source>
</evidence>